<dbReference type="Pfam" id="PF00067">
    <property type="entry name" value="p450"/>
    <property type="match status" value="1"/>
</dbReference>
<dbReference type="PANTHER" id="PTHR46300">
    <property type="entry name" value="P450, PUTATIVE (EUROFUNG)-RELATED-RELATED"/>
    <property type="match status" value="1"/>
</dbReference>
<keyword evidence="11" id="KW-1133">Transmembrane helix</keyword>
<dbReference type="PRINTS" id="PR00385">
    <property type="entry name" value="P450"/>
</dbReference>
<dbReference type="Gene3D" id="1.10.630.10">
    <property type="entry name" value="Cytochrome P450"/>
    <property type="match status" value="1"/>
</dbReference>
<dbReference type="GO" id="GO:0020037">
    <property type="term" value="F:heme binding"/>
    <property type="evidence" value="ECO:0007669"/>
    <property type="project" value="InterPro"/>
</dbReference>
<keyword evidence="11" id="KW-0472">Membrane</keyword>
<dbReference type="GO" id="GO:0005506">
    <property type="term" value="F:iron ion binding"/>
    <property type="evidence" value="ECO:0007669"/>
    <property type="project" value="InterPro"/>
</dbReference>
<keyword evidence="11" id="KW-0812">Transmembrane</keyword>
<dbReference type="GO" id="GO:0016705">
    <property type="term" value="F:oxidoreductase activity, acting on paired donors, with incorporation or reduction of molecular oxygen"/>
    <property type="evidence" value="ECO:0007669"/>
    <property type="project" value="InterPro"/>
</dbReference>
<evidence type="ECO:0000313" key="12">
    <source>
        <dbReference type="EMBL" id="KAF4610328.1"/>
    </source>
</evidence>
<proteinExistence type="inferred from homology"/>
<gene>
    <name evidence="12" type="ORF">D9613_010451</name>
</gene>
<dbReference type="EMBL" id="JAACJL010000059">
    <property type="protein sequence ID" value="KAF4610328.1"/>
    <property type="molecule type" value="Genomic_DNA"/>
</dbReference>
<comment type="similarity">
    <text evidence="3 10">Belongs to the cytochrome P450 family.</text>
</comment>
<keyword evidence="7 9" id="KW-0408">Iron</keyword>
<dbReference type="PRINTS" id="PR00463">
    <property type="entry name" value="EP450I"/>
</dbReference>
<organism evidence="12 13">
    <name type="scientific">Agrocybe pediades</name>
    <dbReference type="NCBI Taxonomy" id="84607"/>
    <lineage>
        <taxon>Eukaryota</taxon>
        <taxon>Fungi</taxon>
        <taxon>Dikarya</taxon>
        <taxon>Basidiomycota</taxon>
        <taxon>Agaricomycotina</taxon>
        <taxon>Agaricomycetes</taxon>
        <taxon>Agaricomycetidae</taxon>
        <taxon>Agaricales</taxon>
        <taxon>Agaricineae</taxon>
        <taxon>Strophariaceae</taxon>
        <taxon>Agrocybe</taxon>
    </lineage>
</organism>
<evidence type="ECO:0000256" key="9">
    <source>
        <dbReference type="PIRSR" id="PIRSR602401-1"/>
    </source>
</evidence>
<accession>A0A8H4QG29</accession>
<keyword evidence="4 9" id="KW-0349">Heme</keyword>
<evidence type="ECO:0008006" key="14">
    <source>
        <dbReference type="Google" id="ProtNLM"/>
    </source>
</evidence>
<keyword evidence="13" id="KW-1185">Reference proteome</keyword>
<dbReference type="InterPro" id="IPR002401">
    <property type="entry name" value="Cyt_P450_E_grp-I"/>
</dbReference>
<comment type="pathway">
    <text evidence="2">Secondary metabolite biosynthesis.</text>
</comment>
<keyword evidence="6 10" id="KW-0560">Oxidoreductase</keyword>
<evidence type="ECO:0000256" key="5">
    <source>
        <dbReference type="ARBA" id="ARBA00022723"/>
    </source>
</evidence>
<dbReference type="CDD" id="cd11065">
    <property type="entry name" value="CYP64-like"/>
    <property type="match status" value="1"/>
</dbReference>
<dbReference type="InterPro" id="IPR017972">
    <property type="entry name" value="Cyt_P450_CS"/>
</dbReference>
<evidence type="ECO:0000256" key="2">
    <source>
        <dbReference type="ARBA" id="ARBA00005179"/>
    </source>
</evidence>
<evidence type="ECO:0000256" key="6">
    <source>
        <dbReference type="ARBA" id="ARBA00023002"/>
    </source>
</evidence>
<comment type="cofactor">
    <cofactor evidence="1 9">
        <name>heme</name>
        <dbReference type="ChEBI" id="CHEBI:30413"/>
    </cofactor>
</comment>
<dbReference type="InterPro" id="IPR036396">
    <property type="entry name" value="Cyt_P450_sf"/>
</dbReference>
<dbReference type="PANTHER" id="PTHR46300:SF7">
    <property type="entry name" value="P450, PUTATIVE (EUROFUNG)-RELATED"/>
    <property type="match status" value="1"/>
</dbReference>
<dbReference type="AlphaFoldDB" id="A0A8H4QG29"/>
<evidence type="ECO:0000256" key="11">
    <source>
        <dbReference type="SAM" id="Phobius"/>
    </source>
</evidence>
<dbReference type="PROSITE" id="PS00086">
    <property type="entry name" value="CYTOCHROME_P450"/>
    <property type="match status" value="1"/>
</dbReference>
<comment type="caution">
    <text evidence="12">The sequence shown here is derived from an EMBL/GenBank/DDBJ whole genome shotgun (WGS) entry which is preliminary data.</text>
</comment>
<feature type="transmembrane region" description="Helical" evidence="11">
    <location>
        <begin position="6"/>
        <end position="26"/>
    </location>
</feature>
<evidence type="ECO:0000256" key="4">
    <source>
        <dbReference type="ARBA" id="ARBA00022617"/>
    </source>
</evidence>
<evidence type="ECO:0000256" key="1">
    <source>
        <dbReference type="ARBA" id="ARBA00001971"/>
    </source>
</evidence>
<dbReference type="SUPFAM" id="SSF48264">
    <property type="entry name" value="Cytochrome P450"/>
    <property type="match status" value="1"/>
</dbReference>
<dbReference type="GO" id="GO:0004497">
    <property type="term" value="F:monooxygenase activity"/>
    <property type="evidence" value="ECO:0007669"/>
    <property type="project" value="UniProtKB-KW"/>
</dbReference>
<feature type="binding site" description="axial binding residue" evidence="9">
    <location>
        <position position="454"/>
    </location>
    <ligand>
        <name>heme</name>
        <dbReference type="ChEBI" id="CHEBI:30413"/>
    </ligand>
    <ligandPart>
        <name>Fe</name>
        <dbReference type="ChEBI" id="CHEBI:18248"/>
    </ligandPart>
</feature>
<protein>
    <recommendedName>
        <fullName evidence="14">Cytochrome P450</fullName>
    </recommendedName>
</protein>
<evidence type="ECO:0000256" key="10">
    <source>
        <dbReference type="RuleBase" id="RU000461"/>
    </source>
</evidence>
<evidence type="ECO:0000256" key="8">
    <source>
        <dbReference type="ARBA" id="ARBA00023033"/>
    </source>
</evidence>
<reference evidence="12 13" key="1">
    <citation type="submission" date="2019-12" db="EMBL/GenBank/DDBJ databases">
        <authorList>
            <person name="Floudas D."/>
            <person name="Bentzer J."/>
            <person name="Ahren D."/>
            <person name="Johansson T."/>
            <person name="Persson P."/>
            <person name="Tunlid A."/>
        </authorList>
    </citation>
    <scope>NUCLEOTIDE SEQUENCE [LARGE SCALE GENOMIC DNA]</scope>
    <source>
        <strain evidence="12 13">CBS 102.39</strain>
    </source>
</reference>
<evidence type="ECO:0000256" key="7">
    <source>
        <dbReference type="ARBA" id="ARBA00023004"/>
    </source>
</evidence>
<keyword evidence="8 10" id="KW-0503">Monooxygenase</keyword>
<keyword evidence="5 9" id="KW-0479">Metal-binding</keyword>
<dbReference type="InterPro" id="IPR050364">
    <property type="entry name" value="Cytochrome_P450_fung"/>
</dbReference>
<sequence>MLPTHFSASHQTLAFFATVLILYLVLRRRRQRRLANSRNLPYPPGPKPLPLLGNIFDIARENEVASYQRLAKNHGDLVFLSVLGKHLLFVNSFETANELFEKRSAIYSDRPQSTMSHELMGWDFSFGHMQYGERWRKHRRMFHRQFQQSVAPTHWPIQRREAHALLRNLLHSPENLDYHLRHNAAAVIMGVTYGITIASKDDHYIALAEKALEGMGQAASPGAFLVDLIPALKYVPEWVPGASFKRKAREWRAAVMGMKDAPFATVIEEMKAGKATPSFVMNLLNDLESKENVADEMDTIRNCAGLAYAAGAESTVSTLASFVLAILIHPEVQIKAQEELDRVVGHERLPEFADRPFLPYISAIVKEVLRWNPVAPLGLPHMSTQDDEFHGYFIPAGTIVVGNSWGILNDPEAYPNPRRFDPERFLGKGDEGQNQHLSPGDRLSAAFGYGRRFCPGRHMGEAQVWISIACILSVFDVRPALDETGQPIKVEPAFSSGMICHPLPFRFSMKPRSSLARSLIEQTEIHS</sequence>
<dbReference type="InterPro" id="IPR001128">
    <property type="entry name" value="Cyt_P450"/>
</dbReference>
<dbReference type="Proteomes" id="UP000521872">
    <property type="component" value="Unassembled WGS sequence"/>
</dbReference>
<name>A0A8H4QG29_9AGAR</name>
<evidence type="ECO:0000313" key="13">
    <source>
        <dbReference type="Proteomes" id="UP000521872"/>
    </source>
</evidence>
<evidence type="ECO:0000256" key="3">
    <source>
        <dbReference type="ARBA" id="ARBA00010617"/>
    </source>
</evidence>